<evidence type="ECO:0000256" key="2">
    <source>
        <dbReference type="ARBA" id="ARBA00022723"/>
    </source>
</evidence>
<evidence type="ECO:0000256" key="3">
    <source>
        <dbReference type="ARBA" id="ARBA00023004"/>
    </source>
</evidence>
<dbReference type="PROSITE" id="PS51184">
    <property type="entry name" value="JMJC"/>
    <property type="match status" value="1"/>
</dbReference>
<evidence type="ECO:0000313" key="5">
    <source>
        <dbReference type="EMBL" id="CAA9489742.1"/>
    </source>
</evidence>
<proteinExistence type="predicted"/>
<dbReference type="PANTHER" id="PTHR13096:SF8">
    <property type="entry name" value="RIBOSOMAL OXYGENASE 1"/>
    <property type="match status" value="1"/>
</dbReference>
<comment type="cofactor">
    <cofactor evidence="1">
        <name>Fe(2+)</name>
        <dbReference type="ChEBI" id="CHEBI:29033"/>
    </cofactor>
</comment>
<organism evidence="5">
    <name type="scientific">uncultured Solirubrobacteraceae bacterium</name>
    <dbReference type="NCBI Taxonomy" id="1162706"/>
    <lineage>
        <taxon>Bacteria</taxon>
        <taxon>Bacillati</taxon>
        <taxon>Actinomycetota</taxon>
        <taxon>Thermoleophilia</taxon>
        <taxon>Solirubrobacterales</taxon>
        <taxon>Solirubrobacteraceae</taxon>
        <taxon>environmental samples</taxon>
    </lineage>
</organism>
<keyword evidence="3" id="KW-0408">Iron</keyword>
<keyword evidence="2" id="KW-0479">Metal-binding</keyword>
<dbReference type="AlphaFoldDB" id="A0A6J4SEL5"/>
<dbReference type="EMBL" id="CADCVQ010000061">
    <property type="protein sequence ID" value="CAA9489742.1"/>
    <property type="molecule type" value="Genomic_DNA"/>
</dbReference>
<dbReference type="SMART" id="SM00558">
    <property type="entry name" value="JmjC"/>
    <property type="match status" value="1"/>
</dbReference>
<feature type="domain" description="JmjC" evidence="4">
    <location>
        <begin position="88"/>
        <end position="263"/>
    </location>
</feature>
<dbReference type="InterPro" id="IPR039994">
    <property type="entry name" value="NO66-like"/>
</dbReference>
<name>A0A6J4SEL5_9ACTN</name>
<dbReference type="Gene3D" id="2.60.120.650">
    <property type="entry name" value="Cupin"/>
    <property type="match status" value="1"/>
</dbReference>
<gene>
    <name evidence="5" type="ORF">AVDCRST_MAG67-1270</name>
</gene>
<evidence type="ECO:0000259" key="4">
    <source>
        <dbReference type="PROSITE" id="PS51184"/>
    </source>
</evidence>
<protein>
    <recommendedName>
        <fullName evidence="4">JmjC domain-containing protein</fullName>
    </recommendedName>
</protein>
<evidence type="ECO:0000256" key="1">
    <source>
        <dbReference type="ARBA" id="ARBA00001954"/>
    </source>
</evidence>
<dbReference type="GO" id="GO:0046872">
    <property type="term" value="F:metal ion binding"/>
    <property type="evidence" value="ECO:0007669"/>
    <property type="project" value="UniProtKB-KW"/>
</dbReference>
<dbReference type="Pfam" id="PF08007">
    <property type="entry name" value="JmjC_2"/>
    <property type="match status" value="1"/>
</dbReference>
<reference evidence="5" key="1">
    <citation type="submission" date="2020-02" db="EMBL/GenBank/DDBJ databases">
        <authorList>
            <person name="Meier V. D."/>
        </authorList>
    </citation>
    <scope>NUCLEOTIDE SEQUENCE</scope>
    <source>
        <strain evidence="5">AVDCRST_MAG67</strain>
    </source>
</reference>
<dbReference type="PANTHER" id="PTHR13096">
    <property type="entry name" value="MINA53 MYC INDUCED NUCLEAR ANTIGEN"/>
    <property type="match status" value="1"/>
</dbReference>
<dbReference type="SUPFAM" id="SSF51197">
    <property type="entry name" value="Clavaminate synthase-like"/>
    <property type="match status" value="1"/>
</dbReference>
<accession>A0A6J4SEL5</accession>
<dbReference type="InterPro" id="IPR003347">
    <property type="entry name" value="JmjC_dom"/>
</dbReference>
<sequence length="410" mass="44089">MTPATTPSATAEVGAPAHGVDALGLTLDPVSPGEFLDEYCERRPLVVARAQAGRFDSVLGDADVERLVCASAIRIPAFRLVKDGAQLAPSTYTTDIAWRPGSFAGTALVDRVAQEHAAGATIVLQALHLHWHAAAVYCRGLEVALGWPVQANAYCTPASSQGFGVHHDTHDVFVLQVCGHKRWRIHEPVVELPLKSQRWSPADAGRLADPVLDITLQAGDTLYLPRGWPHEATAADADSLHITVGLHPPTRIDALRAALGECADDVEFRRALDAGGELTGELLERLAARLDSAAVARRARRSFVDGRRAILDDQLTQIRALPRLTVRTPLQRRPTVIAELERSDAGATLRFEGKEVRLPPQAVEAVAAAHAADAPFAAAELPGALDGTGRLVLVKRLVREGFLRLLDPQE</sequence>